<feature type="domain" description="ABC transporter" evidence="9">
    <location>
        <begin position="591"/>
        <end position="820"/>
    </location>
</feature>
<dbReference type="EMBL" id="KV878681">
    <property type="protein sequence ID" value="OJJ74815.1"/>
    <property type="molecule type" value="Genomic_DNA"/>
</dbReference>
<dbReference type="InterPro" id="IPR044746">
    <property type="entry name" value="ABCC_6TM_D1"/>
</dbReference>
<dbReference type="GO" id="GO:0016020">
    <property type="term" value="C:membrane"/>
    <property type="evidence" value="ECO:0007669"/>
    <property type="project" value="UniProtKB-SubCell"/>
</dbReference>
<dbReference type="InterPro" id="IPR027417">
    <property type="entry name" value="P-loop_NTPase"/>
</dbReference>
<dbReference type="PANTHER" id="PTHR24223">
    <property type="entry name" value="ATP-BINDING CASSETTE SUB-FAMILY C"/>
    <property type="match status" value="1"/>
</dbReference>
<dbReference type="InterPro" id="IPR044726">
    <property type="entry name" value="ABCC_6TM_D2"/>
</dbReference>
<keyword evidence="3 8" id="KW-0812">Transmembrane</keyword>
<dbReference type="InterPro" id="IPR011527">
    <property type="entry name" value="ABC1_TM_dom"/>
</dbReference>
<dbReference type="PROSITE" id="PS00211">
    <property type="entry name" value="ABC_TRANSPORTER_1"/>
    <property type="match status" value="1"/>
</dbReference>
<evidence type="ECO:0000256" key="7">
    <source>
        <dbReference type="ARBA" id="ARBA00023136"/>
    </source>
</evidence>
<dbReference type="Gene3D" id="1.20.1560.10">
    <property type="entry name" value="ABC transporter type 1, transmembrane domain"/>
    <property type="match status" value="2"/>
</dbReference>
<evidence type="ECO:0000256" key="3">
    <source>
        <dbReference type="ARBA" id="ARBA00022692"/>
    </source>
</evidence>
<feature type="transmembrane region" description="Helical" evidence="8">
    <location>
        <begin position="31"/>
        <end position="52"/>
    </location>
</feature>
<dbReference type="SUPFAM" id="SSF52540">
    <property type="entry name" value="P-loop containing nucleoside triphosphate hydrolases"/>
    <property type="match status" value="2"/>
</dbReference>
<feature type="transmembrane region" description="Helical" evidence="8">
    <location>
        <begin position="64"/>
        <end position="89"/>
    </location>
</feature>
<dbReference type="GO" id="GO:0005524">
    <property type="term" value="F:ATP binding"/>
    <property type="evidence" value="ECO:0007669"/>
    <property type="project" value="UniProtKB-KW"/>
</dbReference>
<evidence type="ECO:0000259" key="9">
    <source>
        <dbReference type="PROSITE" id="PS50893"/>
    </source>
</evidence>
<evidence type="ECO:0000256" key="5">
    <source>
        <dbReference type="ARBA" id="ARBA00022840"/>
    </source>
</evidence>
<name>A0A1L9USZ6_ASPBC</name>
<feature type="domain" description="ABC transporter" evidence="9">
    <location>
        <begin position="1198"/>
        <end position="1464"/>
    </location>
</feature>
<evidence type="ECO:0000313" key="12">
    <source>
        <dbReference type="Proteomes" id="UP000184499"/>
    </source>
</evidence>
<proteinExistence type="predicted"/>
<evidence type="ECO:0000256" key="2">
    <source>
        <dbReference type="ARBA" id="ARBA00022448"/>
    </source>
</evidence>
<feature type="transmembrane region" description="Helical" evidence="8">
    <location>
        <begin position="923"/>
        <end position="945"/>
    </location>
</feature>
<feature type="transmembrane region" description="Helical" evidence="8">
    <location>
        <begin position="879"/>
        <end position="903"/>
    </location>
</feature>
<evidence type="ECO:0000259" key="10">
    <source>
        <dbReference type="PROSITE" id="PS50929"/>
    </source>
</evidence>
<dbReference type="Pfam" id="PF24357">
    <property type="entry name" value="TMD0_ABC"/>
    <property type="match status" value="1"/>
</dbReference>
<dbReference type="FunFam" id="1.20.1560.10:FF:000055">
    <property type="entry name" value="ABC multidrug transporter (Eurofung)"/>
    <property type="match status" value="1"/>
</dbReference>
<evidence type="ECO:0000256" key="8">
    <source>
        <dbReference type="SAM" id="Phobius"/>
    </source>
</evidence>
<dbReference type="SUPFAM" id="SSF90123">
    <property type="entry name" value="ABC transporter transmembrane region"/>
    <property type="match status" value="2"/>
</dbReference>
<feature type="transmembrane region" description="Helical" evidence="8">
    <location>
        <begin position="259"/>
        <end position="276"/>
    </location>
</feature>
<dbReference type="RefSeq" id="XP_067482063.1">
    <property type="nucleotide sequence ID" value="XM_067617165.1"/>
</dbReference>
<keyword evidence="12" id="KW-1185">Reference proteome</keyword>
<dbReference type="InterPro" id="IPR036640">
    <property type="entry name" value="ABC1_TM_sf"/>
</dbReference>
<dbReference type="PROSITE" id="PS50893">
    <property type="entry name" value="ABC_TRANSPORTER_2"/>
    <property type="match status" value="2"/>
</dbReference>
<dbReference type="GeneID" id="93569653"/>
<evidence type="ECO:0000256" key="1">
    <source>
        <dbReference type="ARBA" id="ARBA00004141"/>
    </source>
</evidence>
<feature type="transmembrane region" description="Helical" evidence="8">
    <location>
        <begin position="95"/>
        <end position="118"/>
    </location>
</feature>
<feature type="domain" description="ABC transmembrane type-1" evidence="10">
    <location>
        <begin position="280"/>
        <end position="548"/>
    </location>
</feature>
<dbReference type="InterPro" id="IPR056227">
    <property type="entry name" value="TMD0_ABC"/>
</dbReference>
<dbReference type="FunFam" id="1.20.1560.10:FF:000066">
    <property type="entry name" value="ABC multidrug transporter (Eurofung)"/>
    <property type="match status" value="1"/>
</dbReference>
<dbReference type="Gene3D" id="3.40.50.300">
    <property type="entry name" value="P-loop containing nucleotide triphosphate hydrolases"/>
    <property type="match status" value="2"/>
</dbReference>
<evidence type="ECO:0008006" key="13">
    <source>
        <dbReference type="Google" id="ProtNLM"/>
    </source>
</evidence>
<feature type="transmembrane region" description="Helical" evidence="8">
    <location>
        <begin position="312"/>
        <end position="334"/>
    </location>
</feature>
<dbReference type="Pfam" id="PF00005">
    <property type="entry name" value="ABC_tran"/>
    <property type="match status" value="2"/>
</dbReference>
<dbReference type="InterPro" id="IPR050173">
    <property type="entry name" value="ABC_transporter_C-like"/>
</dbReference>
<gene>
    <name evidence="11" type="ORF">ASPBRDRAFT_118368</name>
</gene>
<evidence type="ECO:0000256" key="4">
    <source>
        <dbReference type="ARBA" id="ARBA00022741"/>
    </source>
</evidence>
<organism evidence="11 12">
    <name type="scientific">Aspergillus brasiliensis (strain CBS 101740 / IMI 381727 / IBT 21946)</name>
    <dbReference type="NCBI Taxonomy" id="767769"/>
    <lineage>
        <taxon>Eukaryota</taxon>
        <taxon>Fungi</taxon>
        <taxon>Dikarya</taxon>
        <taxon>Ascomycota</taxon>
        <taxon>Pezizomycotina</taxon>
        <taxon>Eurotiomycetes</taxon>
        <taxon>Eurotiomycetidae</taxon>
        <taxon>Eurotiales</taxon>
        <taxon>Aspergillaceae</taxon>
        <taxon>Aspergillus</taxon>
        <taxon>Aspergillus subgen. Circumdati</taxon>
    </lineage>
</organism>
<feature type="domain" description="ABC transmembrane type-1" evidence="10">
    <location>
        <begin position="883"/>
        <end position="1172"/>
    </location>
</feature>
<comment type="subcellular location">
    <subcellularLocation>
        <location evidence="1">Membrane</location>
        <topology evidence="1">Multi-pass membrane protein</topology>
    </subcellularLocation>
</comment>
<dbReference type="OrthoDB" id="6500128at2759"/>
<sequence length="1471" mass="161918">MEFSRCAADSSFGPVVNRCRDDFDFTLKFELLFFSIIPASIFIGLSIPRIAYLVPKRVLVTGNWFLVTKLAAIVSYAALHVSLLIFSIIESDHLQLSSFFISSEALTLGATAGITTLSHLEHYRSQRPSILLNAYLCLCMLLHIAECRTLWLAASSQQDGIFTKIFTAAVSVEAVMIILESRQKTRWLAKDAKECGPEETSGLYSLSTFTWLNQLFWAGYKKVLSLDDLFPLDKDMDVRHLQARFMKHAGQMPHGQKHGLVIVLTKTLLVSLLLPIGPRLAVTGFTFCQAFLIQSVLHFLENKAEESNNLGYGLIGATILIYSGIAIATSWYWYCHERCLYMARACLGSAIFQKTTESRLEVAGKSSAITLMSTDIERILKGFLNLHEFWANLVEVALASWLLERELGIAFIAPICLVVVSVISITILGRFIGGRQKAWMEQIQKRVGLTATVIASMKHLKIAGLVDPVEAAVQKLRLHELDVGRGFRRLQIGALFLAFLPNLLAPPITLAATGSTLSTLKIFTSIAYLTLLTIPLSDVFRSVAPLMSALTCLGRIQAFLEETSQLDYRISTKGSGPAKAAIPPSPSGPILEVIDGEFGWQEDQESLVKNINMKVHRASLTVVVGPVASGKSTLCKGLLGETPVARGQVLIDTLEGGIGYCDQTPFLFNQTVRENIIGFSPYDATRYAEVIDVCLLAHDLSLLPSGDDTLVGSQGIGMSGGQKLRVSLARALYAPSSLLILDDIFSGLDADTEEQIFHRVFGSHGLLKRRGTAAILCTHSVRPLPSADQIIVLDANGRLVDDKSSQSLDTNSLDRIQELVAGDSKINSKPIRPPHANTAIPKPLQSLRTQVAAQKSVGDLARKNGDIKVYSHYFRNVPVIPLFAFLLATVAYGGFYNFPTIWLQYWSDDIALTHPKHSKSFWVGLYALFEVLALFGSTTATLLGLNYMAIRSGAALHLSALRVVTRAPLAFFTKTDLGMITNHFSQDMTLIDGELPGSIINFFTDVAVVIGMACILAATSPYIMISYPFAAMILYMVQRFYLSTSRQIRLLDLEAKSPLYAHFLDTGRGIATIRAFGWTDEQIRINQVLLNTSQRPTYLLAMIQRWLLFILNVFVLVLAVLAVALSTHLHKSTGFTGSGLLTLMQLGQFMTSVVQCYAKLETSMGAVSRLKAFRDNTPSETDTEGITPSPSWPCKGRVQMHGVSASYRSSESVPHNLALHELNLTIEPGEKVAICGRSGSGKSSLLLLLLRLLDPIPSSAQNTTIDDVPLHQVNRSILRQRIIAIPQDVIFLPDSTSFKENLDPCGLCSEDECQSILRDLDLWSLVQKQGGLQTGFSPANLSQGQKQLLSIARAVLRRRARSRQQAETGLHTTVRKTGVRDESGGGILLLDEVSSSVDLQTERTLWRIIHREFAGYTIIMISHRLEVVLDFDRVLVLDSGHLVEDGNPIELAQMENSRFRELLVAASQDGK</sequence>
<evidence type="ECO:0000256" key="6">
    <source>
        <dbReference type="ARBA" id="ARBA00022989"/>
    </source>
</evidence>
<dbReference type="CDD" id="cd03250">
    <property type="entry name" value="ABCC_MRP_domain1"/>
    <property type="match status" value="1"/>
</dbReference>
<reference evidence="12" key="1">
    <citation type="journal article" date="2017" name="Genome Biol.">
        <title>Comparative genomics reveals high biological diversity and specific adaptations in the industrially and medically important fungal genus Aspergillus.</title>
        <authorList>
            <person name="de Vries R.P."/>
            <person name="Riley R."/>
            <person name="Wiebenga A."/>
            <person name="Aguilar-Osorio G."/>
            <person name="Amillis S."/>
            <person name="Uchima C.A."/>
            <person name="Anderluh G."/>
            <person name="Asadollahi M."/>
            <person name="Askin M."/>
            <person name="Barry K."/>
            <person name="Battaglia E."/>
            <person name="Bayram O."/>
            <person name="Benocci T."/>
            <person name="Braus-Stromeyer S.A."/>
            <person name="Caldana C."/>
            <person name="Canovas D."/>
            <person name="Cerqueira G.C."/>
            <person name="Chen F."/>
            <person name="Chen W."/>
            <person name="Choi C."/>
            <person name="Clum A."/>
            <person name="Dos Santos R.A."/>
            <person name="Damasio A.R."/>
            <person name="Diallinas G."/>
            <person name="Emri T."/>
            <person name="Fekete E."/>
            <person name="Flipphi M."/>
            <person name="Freyberg S."/>
            <person name="Gallo A."/>
            <person name="Gournas C."/>
            <person name="Habgood R."/>
            <person name="Hainaut M."/>
            <person name="Harispe M.L."/>
            <person name="Henrissat B."/>
            <person name="Hilden K.S."/>
            <person name="Hope R."/>
            <person name="Hossain A."/>
            <person name="Karabika E."/>
            <person name="Karaffa L."/>
            <person name="Karanyi Z."/>
            <person name="Krasevec N."/>
            <person name="Kuo A."/>
            <person name="Kusch H."/>
            <person name="LaButti K."/>
            <person name="Lagendijk E.L."/>
            <person name="Lapidus A."/>
            <person name="Levasseur A."/>
            <person name="Lindquist E."/>
            <person name="Lipzen A."/>
            <person name="Logrieco A.F."/>
            <person name="MacCabe A."/>
            <person name="Maekelae M.R."/>
            <person name="Malavazi I."/>
            <person name="Melin P."/>
            <person name="Meyer V."/>
            <person name="Mielnichuk N."/>
            <person name="Miskei M."/>
            <person name="Molnar A.P."/>
            <person name="Mule G."/>
            <person name="Ngan C.Y."/>
            <person name="Orejas M."/>
            <person name="Orosz E."/>
            <person name="Ouedraogo J.P."/>
            <person name="Overkamp K.M."/>
            <person name="Park H.-S."/>
            <person name="Perrone G."/>
            <person name="Piumi F."/>
            <person name="Punt P.J."/>
            <person name="Ram A.F."/>
            <person name="Ramon A."/>
            <person name="Rauscher S."/>
            <person name="Record E."/>
            <person name="Riano-Pachon D.M."/>
            <person name="Robert V."/>
            <person name="Roehrig J."/>
            <person name="Ruller R."/>
            <person name="Salamov A."/>
            <person name="Salih N.S."/>
            <person name="Samson R.A."/>
            <person name="Sandor E."/>
            <person name="Sanguinetti M."/>
            <person name="Schuetze T."/>
            <person name="Sepcic K."/>
            <person name="Shelest E."/>
            <person name="Sherlock G."/>
            <person name="Sophianopoulou V."/>
            <person name="Squina F.M."/>
            <person name="Sun H."/>
            <person name="Susca A."/>
            <person name="Todd R.B."/>
            <person name="Tsang A."/>
            <person name="Unkles S.E."/>
            <person name="van de Wiele N."/>
            <person name="van Rossen-Uffink D."/>
            <person name="Oliveira J.V."/>
            <person name="Vesth T.C."/>
            <person name="Visser J."/>
            <person name="Yu J.-H."/>
            <person name="Zhou M."/>
            <person name="Andersen M.R."/>
            <person name="Archer D.B."/>
            <person name="Baker S.E."/>
            <person name="Benoit I."/>
            <person name="Brakhage A.A."/>
            <person name="Braus G.H."/>
            <person name="Fischer R."/>
            <person name="Frisvad J.C."/>
            <person name="Goldman G.H."/>
            <person name="Houbraken J."/>
            <person name="Oakley B."/>
            <person name="Pocsi I."/>
            <person name="Scazzocchio C."/>
            <person name="Seiboth B."/>
            <person name="vanKuyk P.A."/>
            <person name="Wortman J."/>
            <person name="Dyer P.S."/>
            <person name="Grigoriev I.V."/>
        </authorList>
    </citation>
    <scope>NUCLEOTIDE SEQUENCE [LARGE SCALE GENOMIC DNA]</scope>
    <source>
        <strain evidence="12">CBS 101740 / IMI 381727 / IBT 21946</strain>
    </source>
</reference>
<protein>
    <recommendedName>
        <fullName evidence="13">ABC transporter</fullName>
    </recommendedName>
</protein>
<dbReference type="PANTHER" id="PTHR24223:SF345">
    <property type="entry name" value="ABC MULTIDRUG TRANSPORTER (EUROFUNG)"/>
    <property type="match status" value="1"/>
</dbReference>
<dbReference type="OMA" id="QLHEFWA"/>
<feature type="transmembrane region" description="Helical" evidence="8">
    <location>
        <begin position="1106"/>
        <end position="1125"/>
    </location>
</feature>
<keyword evidence="7 8" id="KW-0472">Membrane</keyword>
<dbReference type="InterPro" id="IPR003439">
    <property type="entry name" value="ABC_transporter-like_ATP-bd"/>
</dbReference>
<evidence type="ECO:0000313" key="11">
    <source>
        <dbReference type="EMBL" id="OJJ74815.1"/>
    </source>
</evidence>
<dbReference type="Pfam" id="PF00664">
    <property type="entry name" value="ABC_membrane"/>
    <property type="match status" value="1"/>
</dbReference>
<dbReference type="CDD" id="cd18579">
    <property type="entry name" value="ABC_6TM_ABCC_D1"/>
    <property type="match status" value="1"/>
</dbReference>
<dbReference type="InterPro" id="IPR003593">
    <property type="entry name" value="AAA+_ATPase"/>
</dbReference>
<dbReference type="InterPro" id="IPR017871">
    <property type="entry name" value="ABC_transporter-like_CS"/>
</dbReference>
<dbReference type="Proteomes" id="UP000184499">
    <property type="component" value="Unassembled WGS sequence"/>
</dbReference>
<keyword evidence="5" id="KW-0067">ATP-binding</keyword>
<dbReference type="GO" id="GO:0140359">
    <property type="term" value="F:ABC-type transporter activity"/>
    <property type="evidence" value="ECO:0007669"/>
    <property type="project" value="InterPro"/>
</dbReference>
<accession>A0A1L9USZ6</accession>
<keyword evidence="2" id="KW-0813">Transport</keyword>
<feature type="transmembrane region" description="Helical" evidence="8">
    <location>
        <begin position="407"/>
        <end position="432"/>
    </location>
</feature>
<dbReference type="SMART" id="SM00382">
    <property type="entry name" value="AAA"/>
    <property type="match status" value="2"/>
</dbReference>
<dbReference type="CDD" id="cd18580">
    <property type="entry name" value="ABC_6TM_ABCC_D2"/>
    <property type="match status" value="1"/>
</dbReference>
<keyword evidence="6 8" id="KW-1133">Transmembrane helix</keyword>
<dbReference type="GO" id="GO:0016887">
    <property type="term" value="F:ATP hydrolysis activity"/>
    <property type="evidence" value="ECO:0007669"/>
    <property type="project" value="InterPro"/>
</dbReference>
<dbReference type="VEuPathDB" id="FungiDB:ASPBRDRAFT_118368"/>
<keyword evidence="4" id="KW-0547">Nucleotide-binding</keyword>
<dbReference type="STRING" id="767769.A0A1L9USZ6"/>
<dbReference type="PROSITE" id="PS50929">
    <property type="entry name" value="ABC_TM1F"/>
    <property type="match status" value="2"/>
</dbReference>